<evidence type="ECO:0000313" key="12">
    <source>
        <dbReference type="EMBL" id="MBB4070804.1"/>
    </source>
</evidence>
<dbReference type="InterPro" id="IPR036188">
    <property type="entry name" value="FAD/NAD-bd_sf"/>
</dbReference>
<comment type="caution">
    <text evidence="12">The sequence shown here is derived from an EMBL/GenBank/DDBJ whole genome shotgun (WGS) entry which is preliminary data.</text>
</comment>
<evidence type="ECO:0000259" key="11">
    <source>
        <dbReference type="Pfam" id="PF07992"/>
    </source>
</evidence>
<keyword evidence="12" id="KW-0670">Pyruvate</keyword>
<dbReference type="GO" id="GO:0003955">
    <property type="term" value="F:NAD(P)H dehydrogenase (quinone) activity"/>
    <property type="evidence" value="ECO:0007669"/>
    <property type="project" value="TreeGrafter"/>
</dbReference>
<keyword evidence="13" id="KW-1185">Reference proteome</keyword>
<keyword evidence="7" id="KW-1015">Disulfide bond</keyword>
<feature type="domain" description="Pyridine nucleotide-disulphide oxidoreductase dimerisation" evidence="10">
    <location>
        <begin position="305"/>
        <end position="411"/>
    </location>
</feature>
<dbReference type="PRINTS" id="PR00411">
    <property type="entry name" value="PNDRDTASEI"/>
</dbReference>
<dbReference type="InterPro" id="IPR012999">
    <property type="entry name" value="Pyr_OxRdtase_I_AS"/>
</dbReference>
<dbReference type="PROSITE" id="PS00076">
    <property type="entry name" value="PYRIDINE_REDOX_1"/>
    <property type="match status" value="1"/>
</dbReference>
<dbReference type="GO" id="GO:0016668">
    <property type="term" value="F:oxidoreductase activity, acting on a sulfur group of donors, NAD(P) as acceptor"/>
    <property type="evidence" value="ECO:0007669"/>
    <property type="project" value="InterPro"/>
</dbReference>
<dbReference type="Proteomes" id="UP000571183">
    <property type="component" value="Unassembled WGS sequence"/>
</dbReference>
<dbReference type="InterPro" id="IPR016156">
    <property type="entry name" value="FAD/NAD-linked_Rdtase_dimer_sf"/>
</dbReference>
<keyword evidence="6 9" id="KW-0560">Oxidoreductase</keyword>
<dbReference type="Pfam" id="PF02852">
    <property type="entry name" value="Pyr_redox_dim"/>
    <property type="match status" value="1"/>
</dbReference>
<dbReference type="PANTHER" id="PTHR43014">
    <property type="entry name" value="MERCURIC REDUCTASE"/>
    <property type="match status" value="1"/>
</dbReference>
<comment type="cofactor">
    <cofactor evidence="1">
        <name>FAD</name>
        <dbReference type="ChEBI" id="CHEBI:57692"/>
    </cofactor>
</comment>
<evidence type="ECO:0000256" key="9">
    <source>
        <dbReference type="RuleBase" id="RU003691"/>
    </source>
</evidence>
<sequence length="416" mass="43951">MQKLSLDVCVIGFGKAGKTIAAKRAAAGDKVALVEADPQMYGGTCINIGCVPTKFLLTQAAAGQPYKDAQQARNNFIAKLNSANQAMVEGKGVLLVTGIASFSGPKTIVVGDQLELTADTIIINTGAVSTVTAAGRIHDSTSIQQLTSAPESLAIVGAGPIGLEFATMFKRFGTRVKVYNGAPEFLGQYDSDIAQAVREHLTQQGIEIVDQRVEAPEQLQEELVLMAVGRRPAVAGLQLEAAGIAYTERGITVTEHCETNIPGVYAVGDVTGAPQFTYASYDDHRIVMAHRWGKQERSRKGRVLPSTVFIDPPLATVGSTAKEAAATREIVVRQANIADLAIVPRPKILGQTAGVAKFVVDAASDEILGATLFCVDAQELINMVALAMRHGITAQQLGAGIYTHPATAELFNAVLE</sequence>
<dbReference type="SUPFAM" id="SSF55424">
    <property type="entry name" value="FAD/NAD-linked reductases, dimerisation (C-terminal) domain"/>
    <property type="match status" value="1"/>
</dbReference>
<evidence type="ECO:0000256" key="4">
    <source>
        <dbReference type="ARBA" id="ARBA00022827"/>
    </source>
</evidence>
<evidence type="ECO:0000259" key="10">
    <source>
        <dbReference type="Pfam" id="PF02852"/>
    </source>
</evidence>
<reference evidence="12" key="1">
    <citation type="submission" date="2020-08" db="EMBL/GenBank/DDBJ databases">
        <title>Sequencing the genomes of 1000 actinobacteria strains.</title>
        <authorList>
            <person name="Klenk H.-P."/>
        </authorList>
    </citation>
    <scope>NUCLEOTIDE SEQUENCE [LARGE SCALE GENOMIC DNA]</scope>
    <source>
        <strain evidence="12">DSM 27064</strain>
    </source>
</reference>
<evidence type="ECO:0000256" key="1">
    <source>
        <dbReference type="ARBA" id="ARBA00001974"/>
    </source>
</evidence>
<keyword evidence="3 9" id="KW-0285">Flavoprotein</keyword>
<feature type="domain" description="FAD/NAD(P)-binding" evidence="11">
    <location>
        <begin position="7"/>
        <end position="281"/>
    </location>
</feature>
<dbReference type="AlphaFoldDB" id="A0A840DCK4"/>
<organism evidence="12 13">
    <name type="scientific">Canibacter oris</name>
    <dbReference type="NCBI Taxonomy" id="1365628"/>
    <lineage>
        <taxon>Bacteria</taxon>
        <taxon>Bacillati</taxon>
        <taxon>Actinomycetota</taxon>
        <taxon>Actinomycetes</taxon>
        <taxon>Micrococcales</taxon>
        <taxon>Microbacteriaceae</taxon>
        <taxon>Canibacter</taxon>
    </lineage>
</organism>
<dbReference type="InterPro" id="IPR004099">
    <property type="entry name" value="Pyr_nucl-diS_OxRdtase_dimer"/>
</dbReference>
<proteinExistence type="inferred from homology"/>
<comment type="similarity">
    <text evidence="2 9">Belongs to the class-I pyridine nucleotide-disulfide oxidoreductase family.</text>
</comment>
<evidence type="ECO:0000256" key="5">
    <source>
        <dbReference type="ARBA" id="ARBA00022857"/>
    </source>
</evidence>
<dbReference type="Gene3D" id="3.30.390.30">
    <property type="match status" value="1"/>
</dbReference>
<accession>A0A840DCK4</accession>
<gene>
    <name evidence="12" type="ORF">F5897_000080</name>
</gene>
<keyword evidence="8 9" id="KW-0676">Redox-active center</keyword>
<dbReference type="RefSeq" id="WP_183304089.1">
    <property type="nucleotide sequence ID" value="NZ_JACIFD010000001.1"/>
</dbReference>
<evidence type="ECO:0000313" key="13">
    <source>
        <dbReference type="Proteomes" id="UP000571183"/>
    </source>
</evidence>
<dbReference type="Pfam" id="PF07992">
    <property type="entry name" value="Pyr_redox_2"/>
    <property type="match status" value="1"/>
</dbReference>
<evidence type="ECO:0000256" key="3">
    <source>
        <dbReference type="ARBA" id="ARBA00022630"/>
    </source>
</evidence>
<keyword evidence="5" id="KW-0521">NADP</keyword>
<dbReference type="InterPro" id="IPR023753">
    <property type="entry name" value="FAD/NAD-binding_dom"/>
</dbReference>
<dbReference type="Gene3D" id="3.50.50.60">
    <property type="entry name" value="FAD/NAD(P)-binding domain"/>
    <property type="match status" value="2"/>
</dbReference>
<dbReference type="SUPFAM" id="SSF51905">
    <property type="entry name" value="FAD/NAD(P)-binding domain"/>
    <property type="match status" value="1"/>
</dbReference>
<dbReference type="PRINTS" id="PR00368">
    <property type="entry name" value="FADPNR"/>
</dbReference>
<name>A0A840DCK4_9MICO</name>
<evidence type="ECO:0000256" key="8">
    <source>
        <dbReference type="ARBA" id="ARBA00023284"/>
    </source>
</evidence>
<dbReference type="GO" id="GO:0050660">
    <property type="term" value="F:flavin adenine dinucleotide binding"/>
    <property type="evidence" value="ECO:0007669"/>
    <property type="project" value="TreeGrafter"/>
</dbReference>
<dbReference type="EMBL" id="JACIFD010000001">
    <property type="protein sequence ID" value="MBB4070804.1"/>
    <property type="molecule type" value="Genomic_DNA"/>
</dbReference>
<evidence type="ECO:0000256" key="7">
    <source>
        <dbReference type="ARBA" id="ARBA00023157"/>
    </source>
</evidence>
<dbReference type="PANTHER" id="PTHR43014:SF4">
    <property type="entry name" value="PYRIDINE NUCLEOTIDE-DISULFIDE OXIDOREDUCTASE RCLA-RELATED"/>
    <property type="match status" value="1"/>
</dbReference>
<keyword evidence="4 9" id="KW-0274">FAD</keyword>
<evidence type="ECO:0000256" key="6">
    <source>
        <dbReference type="ARBA" id="ARBA00023002"/>
    </source>
</evidence>
<protein>
    <submittedName>
        <fullName evidence="12">Pyruvate/2-oxoglutarate dehydrogenase complex dihydrolipoamide dehydrogenase (E3) component</fullName>
    </submittedName>
</protein>
<evidence type="ECO:0000256" key="2">
    <source>
        <dbReference type="ARBA" id="ARBA00007532"/>
    </source>
</evidence>